<evidence type="ECO:0000256" key="3">
    <source>
        <dbReference type="ARBA" id="ARBA00022475"/>
    </source>
</evidence>
<reference evidence="10" key="1">
    <citation type="submission" date="2023-06" db="EMBL/GenBank/DDBJ databases">
        <title>Identification and characterization of horizontal gene transfer across gut microbiota members of farm animals based on homology search.</title>
        <authorList>
            <person name="Zeman M."/>
            <person name="Kubasova T."/>
            <person name="Jahodarova E."/>
            <person name="Nykrynova M."/>
            <person name="Rychlik I."/>
        </authorList>
    </citation>
    <scope>NUCLEOTIDE SEQUENCE [LARGE SCALE GENOMIC DNA]</scope>
    <source>
        <strain evidence="10">154_Feed</strain>
    </source>
</reference>
<feature type="transmembrane region" description="Helical" evidence="8">
    <location>
        <begin position="344"/>
        <end position="362"/>
    </location>
</feature>
<dbReference type="GO" id="GO:0016746">
    <property type="term" value="F:acyltransferase activity"/>
    <property type="evidence" value="ECO:0007669"/>
    <property type="project" value="UniProtKB-KW"/>
</dbReference>
<evidence type="ECO:0000256" key="6">
    <source>
        <dbReference type="ARBA" id="ARBA00023136"/>
    </source>
</evidence>
<keyword evidence="4 8" id="KW-0812">Transmembrane</keyword>
<feature type="transmembrane region" description="Helical" evidence="8">
    <location>
        <begin position="461"/>
        <end position="479"/>
    </location>
</feature>
<dbReference type="InterPro" id="IPR004299">
    <property type="entry name" value="MBOAT_fam"/>
</dbReference>
<evidence type="ECO:0000256" key="2">
    <source>
        <dbReference type="ARBA" id="ARBA00010323"/>
    </source>
</evidence>
<evidence type="ECO:0000256" key="5">
    <source>
        <dbReference type="ARBA" id="ARBA00022989"/>
    </source>
</evidence>
<comment type="caution">
    <text evidence="9">The sequence shown here is derived from an EMBL/GenBank/DDBJ whole genome shotgun (WGS) entry which is preliminary data.</text>
</comment>
<dbReference type="Proteomes" id="UP001529421">
    <property type="component" value="Unassembled WGS sequence"/>
</dbReference>
<dbReference type="InterPro" id="IPR028362">
    <property type="entry name" value="AlgI"/>
</dbReference>
<dbReference type="Pfam" id="PF03062">
    <property type="entry name" value="MBOAT"/>
    <property type="match status" value="1"/>
</dbReference>
<dbReference type="EC" id="2.3.-.-" evidence="9"/>
<sequence length="529" mass="57434">MKSYFSLMVLGLFVPAAVALYQLAPRRARPLVLLAASYAFFWSISGKLLAFLLFSTLSVWATGLVLEELQRRRAAEMRDPDVDRRVVKRRFARYMRAAVAACVVANLGVLAALKYLAFFEAVAAPLLAPLGIEVPQGGLRLGVPIGISFYTLSAVSYVVDVYRKTSPADHNPVRLALFLAFFPQIMEGPIARYNETACSLWSGRPVTAENLFGGTARALWGLAKKLIVADRVNVFVKTVFDGSASVDGGVVALAAVLYTIQLYCDFSGTMDFAVGVGRIFGTRLPENFRQPFASRTASEFWQRWHVTLGAWFRDYVFYPVSLSKPIKRLTNGSRHLLGNRMGPLAASGVALACVWFGNGLWHGAGGQYLLFGAYYFVLIWLGGLMAPLAERLCPRLGIDHDGAAWHAWQRGRTLVVIFIGELIFRASSAPEALGLLGTLASGFSLASFADGTAFSMGMDAADFGVVACAVAVLAAVGRLRERGAHPVRRAWELPVPARAAAMVALAFVIVIFGAYGGSYVPVDPMYAQF</sequence>
<proteinExistence type="inferred from homology"/>
<feature type="transmembrane region" description="Helical" evidence="8">
    <location>
        <begin position="38"/>
        <end position="66"/>
    </location>
</feature>
<comment type="similarity">
    <text evidence="2 7">Belongs to the membrane-bound acyltransferase family.</text>
</comment>
<feature type="transmembrane region" description="Helical" evidence="8">
    <location>
        <begin position="432"/>
        <end position="449"/>
    </location>
</feature>
<name>A0ABT7V7R6_9ACTN</name>
<evidence type="ECO:0000313" key="9">
    <source>
        <dbReference type="EMBL" id="MDM8274530.1"/>
    </source>
</evidence>
<keyword evidence="3 7" id="KW-1003">Cell membrane</keyword>
<protein>
    <submittedName>
        <fullName evidence="9">MBOAT family O-acyltransferase</fullName>
        <ecNumber evidence="9">2.3.-.-</ecNumber>
    </submittedName>
</protein>
<feature type="transmembrane region" description="Helical" evidence="8">
    <location>
        <begin position="368"/>
        <end position="389"/>
    </location>
</feature>
<dbReference type="InterPro" id="IPR051085">
    <property type="entry name" value="MB_O-acyltransferase"/>
</dbReference>
<organism evidence="9 10">
    <name type="scientific">Enorma phocaeensis</name>
    <dbReference type="NCBI Taxonomy" id="1871019"/>
    <lineage>
        <taxon>Bacteria</taxon>
        <taxon>Bacillati</taxon>
        <taxon>Actinomycetota</taxon>
        <taxon>Coriobacteriia</taxon>
        <taxon>Coriobacteriales</taxon>
        <taxon>Coriobacteriaceae</taxon>
        <taxon>Enorma</taxon>
    </lineage>
</organism>
<dbReference type="RefSeq" id="WP_289544553.1">
    <property type="nucleotide sequence ID" value="NZ_JAUDDZ010000003.1"/>
</dbReference>
<evidence type="ECO:0000256" key="7">
    <source>
        <dbReference type="PIRNR" id="PIRNR016636"/>
    </source>
</evidence>
<keyword evidence="7 9" id="KW-0012">Acyltransferase</keyword>
<feature type="transmembrane region" description="Helical" evidence="8">
    <location>
        <begin position="94"/>
        <end position="118"/>
    </location>
</feature>
<evidence type="ECO:0000313" key="10">
    <source>
        <dbReference type="Proteomes" id="UP001529421"/>
    </source>
</evidence>
<reference evidence="9 10" key="2">
    <citation type="submission" date="2023-06" db="EMBL/GenBank/DDBJ databases">
        <authorList>
            <person name="Zeman M."/>
            <person name="Kubasova T."/>
            <person name="Jahodarova E."/>
            <person name="Nykrynova M."/>
            <person name="Rychlik I."/>
        </authorList>
    </citation>
    <scope>NUCLEOTIDE SEQUENCE [LARGE SCALE GENOMIC DNA]</scope>
    <source>
        <strain evidence="9 10">154_Feed</strain>
    </source>
</reference>
<evidence type="ECO:0000256" key="4">
    <source>
        <dbReference type="ARBA" id="ARBA00022692"/>
    </source>
</evidence>
<keyword evidence="5 8" id="KW-1133">Transmembrane helix</keyword>
<evidence type="ECO:0000256" key="1">
    <source>
        <dbReference type="ARBA" id="ARBA00004651"/>
    </source>
</evidence>
<evidence type="ECO:0000256" key="8">
    <source>
        <dbReference type="SAM" id="Phobius"/>
    </source>
</evidence>
<keyword evidence="7 9" id="KW-0808">Transferase</keyword>
<feature type="transmembrane region" description="Helical" evidence="8">
    <location>
        <begin position="138"/>
        <end position="159"/>
    </location>
</feature>
<dbReference type="PANTHER" id="PTHR13285:SF18">
    <property type="entry name" value="PROTEIN-CYSTEINE N-PALMITOYLTRANSFERASE RASP"/>
    <property type="match status" value="1"/>
</dbReference>
<accession>A0ABT7V7R6</accession>
<dbReference type="PIRSF" id="PIRSF016636">
    <property type="entry name" value="AlgI_DltB"/>
    <property type="match status" value="1"/>
</dbReference>
<comment type="subcellular location">
    <subcellularLocation>
        <location evidence="1">Cell membrane</location>
        <topology evidence="1">Multi-pass membrane protein</topology>
    </subcellularLocation>
</comment>
<dbReference type="EMBL" id="JAUDDZ010000003">
    <property type="protein sequence ID" value="MDM8274530.1"/>
    <property type="molecule type" value="Genomic_DNA"/>
</dbReference>
<gene>
    <name evidence="9" type="ORF">QUW28_03285</name>
</gene>
<feature type="transmembrane region" description="Helical" evidence="8">
    <location>
        <begin position="499"/>
        <end position="520"/>
    </location>
</feature>
<dbReference type="PIRSF" id="PIRSF500217">
    <property type="entry name" value="AlgI"/>
    <property type="match status" value="1"/>
</dbReference>
<dbReference type="PANTHER" id="PTHR13285">
    <property type="entry name" value="ACYLTRANSFERASE"/>
    <property type="match status" value="1"/>
</dbReference>
<keyword evidence="10" id="KW-1185">Reference proteome</keyword>
<dbReference type="InterPro" id="IPR024194">
    <property type="entry name" value="Ac/AlaTfrase_AlgI/DltB"/>
</dbReference>
<keyword evidence="6 7" id="KW-0472">Membrane</keyword>